<dbReference type="PROSITE" id="PS50930">
    <property type="entry name" value="HTH_LYTTR"/>
    <property type="match status" value="1"/>
</dbReference>
<feature type="domain" description="HTH LytTR-type" evidence="5">
    <location>
        <begin position="134"/>
        <end position="238"/>
    </location>
</feature>
<dbReference type="AlphaFoldDB" id="A0A7U6GKU6"/>
<evidence type="ECO:0000313" key="6">
    <source>
        <dbReference type="EMBL" id="BAO45455.1"/>
    </source>
</evidence>
<dbReference type="SUPFAM" id="SSF52172">
    <property type="entry name" value="CheY-like"/>
    <property type="match status" value="1"/>
</dbReference>
<dbReference type="Proteomes" id="UP000031631">
    <property type="component" value="Chromosome"/>
</dbReference>
<dbReference type="GO" id="GO:0005829">
    <property type="term" value="C:cytosol"/>
    <property type="evidence" value="ECO:0007669"/>
    <property type="project" value="TreeGrafter"/>
</dbReference>
<name>A0A7U6GKU6_9GAMM</name>
<keyword evidence="1" id="KW-0902">Two-component regulatory system</keyword>
<evidence type="ECO:0000256" key="2">
    <source>
        <dbReference type="ARBA" id="ARBA00023125"/>
    </source>
</evidence>
<proteinExistence type="predicted"/>
<evidence type="ECO:0000259" key="5">
    <source>
        <dbReference type="PROSITE" id="PS50930"/>
    </source>
</evidence>
<evidence type="ECO:0000259" key="4">
    <source>
        <dbReference type="PROSITE" id="PS50110"/>
    </source>
</evidence>
<dbReference type="Pfam" id="PF00072">
    <property type="entry name" value="Response_reg"/>
    <property type="match status" value="1"/>
</dbReference>
<organism evidence="6 7">
    <name type="scientific">Thiolapillus brandeum</name>
    <dbReference type="NCBI Taxonomy" id="1076588"/>
    <lineage>
        <taxon>Bacteria</taxon>
        <taxon>Pseudomonadati</taxon>
        <taxon>Pseudomonadota</taxon>
        <taxon>Gammaproteobacteria</taxon>
        <taxon>Chromatiales</taxon>
        <taxon>Sedimenticolaceae</taxon>
        <taxon>Thiolapillus</taxon>
    </lineage>
</organism>
<dbReference type="RefSeq" id="WP_041069113.1">
    <property type="nucleotide sequence ID" value="NZ_AP012273.1"/>
</dbReference>
<gene>
    <name evidence="6" type="ORF">TBH_C2549</name>
</gene>
<evidence type="ECO:0000256" key="1">
    <source>
        <dbReference type="ARBA" id="ARBA00023012"/>
    </source>
</evidence>
<dbReference type="InterPro" id="IPR007492">
    <property type="entry name" value="LytTR_DNA-bd_dom"/>
</dbReference>
<dbReference type="SMART" id="SM00448">
    <property type="entry name" value="REC"/>
    <property type="match status" value="1"/>
</dbReference>
<dbReference type="EMBL" id="AP012273">
    <property type="protein sequence ID" value="BAO45455.1"/>
    <property type="molecule type" value="Genomic_DNA"/>
</dbReference>
<dbReference type="Gene3D" id="2.40.50.1020">
    <property type="entry name" value="LytTr DNA-binding domain"/>
    <property type="match status" value="1"/>
</dbReference>
<dbReference type="InterPro" id="IPR011006">
    <property type="entry name" value="CheY-like_superfamily"/>
</dbReference>
<dbReference type="PROSITE" id="PS50110">
    <property type="entry name" value="RESPONSE_REGULATORY"/>
    <property type="match status" value="1"/>
</dbReference>
<evidence type="ECO:0000256" key="3">
    <source>
        <dbReference type="PROSITE-ProRule" id="PRU00169"/>
    </source>
</evidence>
<dbReference type="GO" id="GO:0006355">
    <property type="term" value="P:regulation of DNA-templated transcription"/>
    <property type="evidence" value="ECO:0007669"/>
    <property type="project" value="TreeGrafter"/>
</dbReference>
<keyword evidence="7" id="KW-1185">Reference proteome</keyword>
<sequence length="243" mass="27416">MNILVVDDERLARQRLCALLSELEGGHQVVAEAENGEQAVEICERQEIDLVFLDIHMPGMDGLEAAALISRQEPPPAIVFTTAYGEHALDAFEVHAVDYLLKPIRREKLAVALEKVTRLTRPLVQKGEVEEQWITSKYRGGVQRIPLSQVYYFRADSKYVVARYRGGEALLEDSLVALEKRFPDELLRIHRSTLVRSRMIAALHKRPDGGVEVGFADIDDHLEVSRRHVPQVRRLLAAPLTPA</sequence>
<dbReference type="GO" id="GO:0000156">
    <property type="term" value="F:phosphorelay response regulator activity"/>
    <property type="evidence" value="ECO:0007669"/>
    <property type="project" value="TreeGrafter"/>
</dbReference>
<keyword evidence="3" id="KW-0597">Phosphoprotein</keyword>
<dbReference type="KEGG" id="tbn:TBH_C2549"/>
<dbReference type="GO" id="GO:0000976">
    <property type="term" value="F:transcription cis-regulatory region binding"/>
    <property type="evidence" value="ECO:0007669"/>
    <property type="project" value="TreeGrafter"/>
</dbReference>
<feature type="domain" description="Response regulatory" evidence="4">
    <location>
        <begin position="2"/>
        <end position="117"/>
    </location>
</feature>
<dbReference type="PANTHER" id="PTHR48111">
    <property type="entry name" value="REGULATOR OF RPOS"/>
    <property type="match status" value="1"/>
</dbReference>
<protein>
    <submittedName>
        <fullName evidence="6">Two-component system LytT family response regulator AlgR</fullName>
    </submittedName>
</protein>
<dbReference type="InterPro" id="IPR001789">
    <property type="entry name" value="Sig_transdc_resp-reg_receiver"/>
</dbReference>
<accession>A0A7U6GKU6</accession>
<dbReference type="PANTHER" id="PTHR48111:SF3">
    <property type="entry name" value="TRANSCRIPTIONAL REGULATORY PROTEIN BTSR"/>
    <property type="match status" value="1"/>
</dbReference>
<reference evidence="6 7" key="1">
    <citation type="journal article" date="2014" name="PLoS ONE">
        <title>Physiological and genomic features of a novel sulfur-oxidizing gammaproteobacterium belonging to a previously uncultivated symbiotic lineage isolated from a hydrothermal vent.</title>
        <authorList>
            <person name="Nunoura T."/>
            <person name="Takaki Y."/>
            <person name="Kazama H."/>
            <person name="Kakuta J."/>
            <person name="Shimamura S."/>
            <person name="Makita H."/>
            <person name="Hirai M."/>
            <person name="Miyazaki M."/>
            <person name="Takai K."/>
        </authorList>
    </citation>
    <scope>NUCLEOTIDE SEQUENCE [LARGE SCALE GENOMIC DNA]</scope>
    <source>
        <strain evidence="6 7">Hiromi1</strain>
    </source>
</reference>
<dbReference type="Pfam" id="PF04397">
    <property type="entry name" value="LytTR"/>
    <property type="match status" value="1"/>
</dbReference>
<evidence type="ECO:0000313" key="7">
    <source>
        <dbReference type="Proteomes" id="UP000031631"/>
    </source>
</evidence>
<dbReference type="OrthoDB" id="236568at2"/>
<feature type="modified residue" description="4-aspartylphosphate" evidence="3">
    <location>
        <position position="54"/>
    </location>
</feature>
<dbReference type="InterPro" id="IPR039420">
    <property type="entry name" value="WalR-like"/>
</dbReference>
<dbReference type="GO" id="GO:0032993">
    <property type="term" value="C:protein-DNA complex"/>
    <property type="evidence" value="ECO:0007669"/>
    <property type="project" value="TreeGrafter"/>
</dbReference>
<dbReference type="SMART" id="SM00850">
    <property type="entry name" value="LytTR"/>
    <property type="match status" value="1"/>
</dbReference>
<dbReference type="Gene3D" id="3.40.50.2300">
    <property type="match status" value="1"/>
</dbReference>
<keyword evidence="2" id="KW-0238">DNA-binding</keyword>